<keyword evidence="9" id="KW-0472">Membrane</keyword>
<keyword evidence="3" id="KW-0597">Phosphoprotein</keyword>
<dbReference type="InterPro" id="IPR003594">
    <property type="entry name" value="HATPase_dom"/>
</dbReference>
<evidence type="ECO:0000256" key="2">
    <source>
        <dbReference type="ARBA" id="ARBA00012438"/>
    </source>
</evidence>
<dbReference type="SUPFAM" id="SSF47384">
    <property type="entry name" value="Homodimeric domain of signal transducing histidine kinase"/>
    <property type="match status" value="1"/>
</dbReference>
<accession>A0A4R6HAW8</accession>
<feature type="transmembrane region" description="Helical" evidence="9">
    <location>
        <begin position="443"/>
        <end position="462"/>
    </location>
</feature>
<feature type="transmembrane region" description="Helical" evidence="9">
    <location>
        <begin position="208"/>
        <end position="226"/>
    </location>
</feature>
<feature type="transmembrane region" description="Helical" evidence="9">
    <location>
        <begin position="745"/>
        <end position="765"/>
    </location>
</feature>
<dbReference type="SUPFAM" id="SSF55874">
    <property type="entry name" value="ATPase domain of HSP90 chaperone/DNA topoisomerase II/histidine kinase"/>
    <property type="match status" value="1"/>
</dbReference>
<comment type="catalytic activity">
    <reaction evidence="1">
        <text>ATP + protein L-histidine = ADP + protein N-phospho-L-histidine.</text>
        <dbReference type="EC" id="2.7.13.3"/>
    </reaction>
</comment>
<evidence type="ECO:0000256" key="4">
    <source>
        <dbReference type="ARBA" id="ARBA00022679"/>
    </source>
</evidence>
<feature type="transmembrane region" description="Helical" evidence="9">
    <location>
        <begin position="238"/>
        <end position="255"/>
    </location>
</feature>
<dbReference type="OrthoDB" id="9776727at2"/>
<dbReference type="CDD" id="cd00075">
    <property type="entry name" value="HATPase"/>
    <property type="match status" value="1"/>
</dbReference>
<dbReference type="Gene3D" id="3.30.565.10">
    <property type="entry name" value="Histidine kinase-like ATPase, C-terminal domain"/>
    <property type="match status" value="1"/>
</dbReference>
<evidence type="ECO:0000256" key="3">
    <source>
        <dbReference type="ARBA" id="ARBA00022553"/>
    </source>
</evidence>
<dbReference type="PANTHER" id="PTHR43065">
    <property type="entry name" value="SENSOR HISTIDINE KINASE"/>
    <property type="match status" value="1"/>
</dbReference>
<dbReference type="PRINTS" id="PR00344">
    <property type="entry name" value="BCTRLSENSOR"/>
</dbReference>
<dbReference type="GO" id="GO:0000155">
    <property type="term" value="F:phosphorelay sensor kinase activity"/>
    <property type="evidence" value="ECO:0007669"/>
    <property type="project" value="InterPro"/>
</dbReference>
<organism evidence="11 12">
    <name type="scientific">Sunxiuqinia elliptica</name>
    <dbReference type="NCBI Taxonomy" id="655355"/>
    <lineage>
        <taxon>Bacteria</taxon>
        <taxon>Pseudomonadati</taxon>
        <taxon>Bacteroidota</taxon>
        <taxon>Bacteroidia</taxon>
        <taxon>Marinilabiliales</taxon>
        <taxon>Prolixibacteraceae</taxon>
        <taxon>Sunxiuqinia</taxon>
    </lineage>
</organism>
<keyword evidence="9" id="KW-0812">Transmembrane</keyword>
<dbReference type="InterPro" id="IPR036097">
    <property type="entry name" value="HisK_dim/P_sf"/>
</dbReference>
<dbReference type="EMBL" id="SNWI01000001">
    <property type="protein sequence ID" value="TDO05088.1"/>
    <property type="molecule type" value="Genomic_DNA"/>
</dbReference>
<dbReference type="InterPro" id="IPR036890">
    <property type="entry name" value="HATPase_C_sf"/>
</dbReference>
<dbReference type="EC" id="2.7.13.3" evidence="2"/>
<feature type="transmembrane region" description="Helical" evidence="9">
    <location>
        <begin position="359"/>
        <end position="377"/>
    </location>
</feature>
<keyword evidence="7" id="KW-0067">ATP-binding</keyword>
<dbReference type="Pfam" id="PF00512">
    <property type="entry name" value="HisKA"/>
    <property type="match status" value="1"/>
</dbReference>
<feature type="transmembrane region" description="Helical" evidence="9">
    <location>
        <begin position="397"/>
        <end position="423"/>
    </location>
</feature>
<dbReference type="Gene3D" id="6.10.340.10">
    <property type="match status" value="1"/>
</dbReference>
<gene>
    <name evidence="11" type="ORF">DET52_101444</name>
</gene>
<keyword evidence="6" id="KW-0418">Kinase</keyword>
<dbReference type="SMART" id="SM00387">
    <property type="entry name" value="HATPase_c"/>
    <property type="match status" value="1"/>
</dbReference>
<name>A0A4R6HAW8_9BACT</name>
<feature type="transmembrane region" description="Helical" evidence="9">
    <location>
        <begin position="275"/>
        <end position="302"/>
    </location>
</feature>
<evidence type="ECO:0000259" key="10">
    <source>
        <dbReference type="PROSITE" id="PS50109"/>
    </source>
</evidence>
<feature type="transmembrane region" description="Helical" evidence="9">
    <location>
        <begin position="314"/>
        <end position="335"/>
    </location>
</feature>
<dbReference type="InterPro" id="IPR003661">
    <property type="entry name" value="HisK_dim/P_dom"/>
</dbReference>
<feature type="transmembrane region" description="Helical" evidence="9">
    <location>
        <begin position="704"/>
        <end position="725"/>
    </location>
</feature>
<evidence type="ECO:0000256" key="5">
    <source>
        <dbReference type="ARBA" id="ARBA00022741"/>
    </source>
</evidence>
<sequence length="1219" mass="141608">MEWIKKYGYLILSLLLFVFAFVQEHHLFYHNPEDELVEKFELQLHKQKDLLNEKLDGIETVIADSTFDGNYQASLIDYSELYHNQGLGFVVLEKNELIYWSHNHFAFTSRYSSKMANQELLALPNGTYLGIRRQVDSLNIIGLIHIKDVYGIENQFINNQFVKPFKLPDSFVIQREKSEYNLPVRDEDGNYLFSVMPSGKIKCTKAQLLVPAALFALAFIFLLFFVRQVFKDFRHEDFLTRVIILALGLLGFYWFHVLFRIPKLIDAFELFGPSLYAYSFWLPSLGDLLVLAVLIFFWSLNFSKDFTYSKRPKWVELASVYGFSLFMYLLANYLIENLIQNSSISFQLNRIDDIDQYSVVGYCIIALLFFSAFLINLKIVELSERYFSRTWFLRVHLLLIVVFVGLILIVSSGYLYMVGLFLLTNFSVVALQNTQFKRYSLSYLIYFVSLFAFFSLISIEHYNKLRRIESQKLMTVTLNSEHDPAAEIFLTEIQEELNVDSIIPYLLSTTYDELENYIERQYFGGYFRKYDVDIILCRGSDSLLVEPENEWVPCFPFFEEMISESGTRIPGTNFYFMDNLNGRISYMGQIFYPLSAESIGTSVFFELNSRLLPEGAGFPELLLDKSMAKPDRYRHFSYAKYFEKELVHLSGDYQYNYYVDSYDIQNETDEFVLKKWDDHDHLIHNLGSGNYIVVSSKSFELLDYLISFPYLFVFYFIFILVVVFGGNPSYRKKAMVFDLKFKIQASIITVVLLSLFVVAGGTIFYNIQEYENKHQDDLNEKMKSIAEEIDMRLSDVGEISPDLVDWLWRELNKLSIIFRTDINIFGVNGELIASSRPEIYLRGIISNRLNTEAYYELIENYQVNYSQPEKIGNLSYLSVYEPIINNMGDYLGFINLPYFTRGDELKQEISTFIVAFINLYVLLFLASVIVAVLLANQITRPLSMVREKLKGIQLVKKNEQIVYQGDDEIGALIQEYNRKVEELAESAELLARSERELAWREMAKQIAHEIKNPLTPMKLNIQYLRRAKDEKGEHFDEFFDRVTGTLIEQIDTLSEIATEFSNFAKIPKARNEVFDLTDELNKVAGLFETSTQIDFSVYLREHEKLLIYADHEQISRAVVNLVKNAIQSIPPQRKGKVELLLSKQGNKAIVAVKDNGSGIPEDIRQQMFQPNFTTKSSGMGLGLAIVKKIIENAKGTIWFETELDVGSTFYIELPLYEEE</sequence>
<evidence type="ECO:0000256" key="7">
    <source>
        <dbReference type="ARBA" id="ARBA00022840"/>
    </source>
</evidence>
<dbReference type="Gene3D" id="1.10.287.130">
    <property type="match status" value="1"/>
</dbReference>
<dbReference type="CDD" id="cd00082">
    <property type="entry name" value="HisKA"/>
    <property type="match status" value="1"/>
</dbReference>
<protein>
    <recommendedName>
        <fullName evidence="2">histidine kinase</fullName>
        <ecNumber evidence="2">2.7.13.3</ecNumber>
    </recommendedName>
</protein>
<evidence type="ECO:0000256" key="8">
    <source>
        <dbReference type="ARBA" id="ARBA00023012"/>
    </source>
</evidence>
<evidence type="ECO:0000256" key="1">
    <source>
        <dbReference type="ARBA" id="ARBA00000085"/>
    </source>
</evidence>
<keyword evidence="5" id="KW-0547">Nucleotide-binding</keyword>
<dbReference type="AlphaFoldDB" id="A0A4R6HAW8"/>
<dbReference type="InterPro" id="IPR005467">
    <property type="entry name" value="His_kinase_dom"/>
</dbReference>
<keyword evidence="8" id="KW-0902">Two-component regulatory system</keyword>
<proteinExistence type="predicted"/>
<dbReference type="Pfam" id="PF02518">
    <property type="entry name" value="HATPase_c"/>
    <property type="match status" value="1"/>
</dbReference>
<dbReference type="PANTHER" id="PTHR43065:SF46">
    <property type="entry name" value="C4-DICARBOXYLATE TRANSPORT SENSOR PROTEIN DCTB"/>
    <property type="match status" value="1"/>
</dbReference>
<keyword evidence="9" id="KW-1133">Transmembrane helix</keyword>
<dbReference type="PROSITE" id="PS50109">
    <property type="entry name" value="HIS_KIN"/>
    <property type="match status" value="1"/>
</dbReference>
<evidence type="ECO:0000256" key="9">
    <source>
        <dbReference type="SAM" id="Phobius"/>
    </source>
</evidence>
<dbReference type="InterPro" id="IPR004358">
    <property type="entry name" value="Sig_transdc_His_kin-like_C"/>
</dbReference>
<dbReference type="SMART" id="SM00388">
    <property type="entry name" value="HisKA"/>
    <property type="match status" value="1"/>
</dbReference>
<feature type="domain" description="Histidine kinase" evidence="10">
    <location>
        <begin position="1005"/>
        <end position="1217"/>
    </location>
</feature>
<dbReference type="GO" id="GO:0005524">
    <property type="term" value="F:ATP binding"/>
    <property type="evidence" value="ECO:0007669"/>
    <property type="project" value="UniProtKB-KW"/>
</dbReference>
<evidence type="ECO:0000313" key="12">
    <source>
        <dbReference type="Proteomes" id="UP000294848"/>
    </source>
</evidence>
<comment type="caution">
    <text evidence="11">The sequence shown here is derived from an EMBL/GenBank/DDBJ whole genome shotgun (WGS) entry which is preliminary data.</text>
</comment>
<dbReference type="RefSeq" id="WP_133463211.1">
    <property type="nucleotide sequence ID" value="NZ_SNWI01000001.1"/>
</dbReference>
<evidence type="ECO:0000313" key="11">
    <source>
        <dbReference type="EMBL" id="TDO05088.1"/>
    </source>
</evidence>
<feature type="transmembrane region" description="Helical" evidence="9">
    <location>
        <begin position="911"/>
        <end position="935"/>
    </location>
</feature>
<keyword evidence="4" id="KW-0808">Transferase</keyword>
<reference evidence="11 12" key="1">
    <citation type="submission" date="2019-03" db="EMBL/GenBank/DDBJ databases">
        <title>Freshwater and sediment microbial communities from various areas in North America, analyzing microbe dynamics in response to fracking.</title>
        <authorList>
            <person name="Lamendella R."/>
        </authorList>
    </citation>
    <scope>NUCLEOTIDE SEQUENCE [LARGE SCALE GENOMIC DNA]</scope>
    <source>
        <strain evidence="11 12">114D</strain>
    </source>
</reference>
<evidence type="ECO:0000256" key="6">
    <source>
        <dbReference type="ARBA" id="ARBA00022777"/>
    </source>
</evidence>
<dbReference type="Proteomes" id="UP000294848">
    <property type="component" value="Unassembled WGS sequence"/>
</dbReference>